<accession>A0ABD0YI45</accession>
<dbReference type="Proteomes" id="UP001558652">
    <property type="component" value="Unassembled WGS sequence"/>
</dbReference>
<organism evidence="1 2">
    <name type="scientific">Ranatra chinensis</name>
    <dbReference type="NCBI Taxonomy" id="642074"/>
    <lineage>
        <taxon>Eukaryota</taxon>
        <taxon>Metazoa</taxon>
        <taxon>Ecdysozoa</taxon>
        <taxon>Arthropoda</taxon>
        <taxon>Hexapoda</taxon>
        <taxon>Insecta</taxon>
        <taxon>Pterygota</taxon>
        <taxon>Neoptera</taxon>
        <taxon>Paraneoptera</taxon>
        <taxon>Hemiptera</taxon>
        <taxon>Heteroptera</taxon>
        <taxon>Panheteroptera</taxon>
        <taxon>Nepomorpha</taxon>
        <taxon>Nepidae</taxon>
        <taxon>Ranatrinae</taxon>
        <taxon>Ranatra</taxon>
    </lineage>
</organism>
<keyword evidence="2" id="KW-1185">Reference proteome</keyword>
<proteinExistence type="predicted"/>
<dbReference type="EMBL" id="JBFDAA010000007">
    <property type="protein sequence ID" value="KAL1130885.1"/>
    <property type="molecule type" value="Genomic_DNA"/>
</dbReference>
<protein>
    <submittedName>
        <fullName evidence="1">Uncharacterized protein</fullName>
    </submittedName>
</protein>
<reference evidence="1 2" key="1">
    <citation type="submission" date="2024-07" db="EMBL/GenBank/DDBJ databases">
        <title>Chromosome-level genome assembly of the water stick insect Ranatra chinensis (Heteroptera: Nepidae).</title>
        <authorList>
            <person name="Liu X."/>
        </authorList>
    </citation>
    <scope>NUCLEOTIDE SEQUENCE [LARGE SCALE GENOMIC DNA]</scope>
    <source>
        <strain evidence="1">Cailab_2021Rc</strain>
        <tissue evidence="1">Muscle</tissue>
    </source>
</reference>
<evidence type="ECO:0000313" key="1">
    <source>
        <dbReference type="EMBL" id="KAL1130885.1"/>
    </source>
</evidence>
<name>A0ABD0YI45_9HEMI</name>
<dbReference type="AlphaFoldDB" id="A0ABD0YI45"/>
<comment type="caution">
    <text evidence="1">The sequence shown here is derived from an EMBL/GenBank/DDBJ whole genome shotgun (WGS) entry which is preliminary data.</text>
</comment>
<gene>
    <name evidence="1" type="ORF">AAG570_012126</name>
</gene>
<sequence length="804" mass="92084">MDFDSLFVRLQGALMGAEKMISTSFSQLDKDFADEVKEVIKAISDVLDNPKEQVEDCRRVHLLIILNTDFSTVPLIEADDNYCHLLNTLPQFSTYLYFKVMGHFQWFDFLGEVIVHCPEALSLDVLKCIDAHMKELEVCHLSSFLYTLYSSLFDKVSRLQKSESLNRKHKFVKVFQNFSAFSISDVLQSTDWKMTVRHQFMGKIIRMFLLLLKACISRYKEGSLSYQQDIYNIMIVFDYSKWECTKHEIDWVGHCLNVLMSKCKKLAMDISVDMYMSWCELDIEENKTLQTAIRETAYSCAEALSELNVEDFPDLPMLSSTLQNIALKPKSEDDEINCADIEAIIVNLKNPKKNQEKWFFAFLNSPKLFSNSVYVSIIEDHLSLFNMEHIILLISKFIYYVQSNSNDKEYVSRIKNILSESIKQLPLINQVPLLTEFYEKHGNTSLMKDEGFENNLTEILNKIVDNAEKKEESGNEVIKRLLESSLNSKEKCNITLSLFTDLVPLSTLRIGENDQTRVSTFVAIQMLKSAEKLLPHEKDNYIYLPFIDGSAGCDVILKPVVLLAFLIQVLNKCRYKPNIFIPHSAQACENCITLIHLMVDKMLAKKTSIDSEILWLRNMASSCSSFTWYHVRKLWTLWNDPLPNDDYGIMRWFEPNLGQKDFSNITSEERATLVTSICKILPMLTTCEWKILGGSKNSKVDIKESDLFHILADGVLVLSQVPIMVKNLSCLSQVVSNFLSFIKFRTVPAIENELVGDPIAVFEKLAIITTEIPAEIVKCIFVIFCDAGQLSSLGGLNFEKSDSN</sequence>
<evidence type="ECO:0000313" key="2">
    <source>
        <dbReference type="Proteomes" id="UP001558652"/>
    </source>
</evidence>